<comment type="caution">
    <text evidence="1">The sequence shown here is derived from an EMBL/GenBank/DDBJ whole genome shotgun (WGS) entry which is preliminary data.</text>
</comment>
<reference evidence="2" key="1">
    <citation type="journal article" date="2019" name="Int. J. Syst. Evol. Microbiol.">
        <title>The Global Catalogue of Microorganisms (GCM) 10K type strain sequencing project: providing services to taxonomists for standard genome sequencing and annotation.</title>
        <authorList>
            <consortium name="The Broad Institute Genomics Platform"/>
            <consortium name="The Broad Institute Genome Sequencing Center for Infectious Disease"/>
            <person name="Wu L."/>
            <person name="Ma J."/>
        </authorList>
    </citation>
    <scope>NUCLEOTIDE SEQUENCE [LARGE SCALE GENOMIC DNA]</scope>
    <source>
        <strain evidence="2">JCM 17342</strain>
    </source>
</reference>
<protein>
    <recommendedName>
        <fullName evidence="3">Immunity protein Imm1</fullName>
    </recommendedName>
</protein>
<sequence length="139" mass="15559">MTINVAWQTRHTGAWTTTRVEIGDPADIPAMLQRLETEQGLDATAVHLDRPRIAPHDHPDHDLRFGVRRRDGGCVGAIFFADTAGSWVTLGEGPEEGPVYAEMEFPARCEVSLNQLEGALIEFLRTRQRPTTVDWQPIE</sequence>
<dbReference type="Proteomes" id="UP001501747">
    <property type="component" value="Unassembled WGS sequence"/>
</dbReference>
<evidence type="ECO:0000313" key="1">
    <source>
        <dbReference type="EMBL" id="GAA3995701.1"/>
    </source>
</evidence>
<dbReference type="Pfam" id="PF14430">
    <property type="entry name" value="Imm1"/>
    <property type="match status" value="1"/>
</dbReference>
<evidence type="ECO:0000313" key="2">
    <source>
        <dbReference type="Proteomes" id="UP001501747"/>
    </source>
</evidence>
<keyword evidence="2" id="KW-1185">Reference proteome</keyword>
<gene>
    <name evidence="1" type="ORF">GCM10022247_14510</name>
</gene>
<dbReference type="RefSeq" id="WP_344871924.1">
    <property type="nucleotide sequence ID" value="NZ_BAABAL010000005.1"/>
</dbReference>
<proteinExistence type="predicted"/>
<dbReference type="EMBL" id="BAABAL010000005">
    <property type="protein sequence ID" value="GAA3995701.1"/>
    <property type="molecule type" value="Genomic_DNA"/>
</dbReference>
<accession>A0ABP7RCI1</accession>
<organism evidence="1 2">
    <name type="scientific">Allokutzneria multivorans</name>
    <dbReference type="NCBI Taxonomy" id="1142134"/>
    <lineage>
        <taxon>Bacteria</taxon>
        <taxon>Bacillati</taxon>
        <taxon>Actinomycetota</taxon>
        <taxon>Actinomycetes</taxon>
        <taxon>Pseudonocardiales</taxon>
        <taxon>Pseudonocardiaceae</taxon>
        <taxon>Allokutzneria</taxon>
    </lineage>
</organism>
<dbReference type="InterPro" id="IPR025680">
    <property type="entry name" value="DddI"/>
</dbReference>
<name>A0ABP7RCI1_9PSEU</name>
<evidence type="ECO:0008006" key="3">
    <source>
        <dbReference type="Google" id="ProtNLM"/>
    </source>
</evidence>